<dbReference type="EMBL" id="BQXS01009714">
    <property type="protein sequence ID" value="GKT31673.1"/>
    <property type="molecule type" value="Genomic_DNA"/>
</dbReference>
<dbReference type="PROSITE" id="PS50175">
    <property type="entry name" value="ASP_PROT_RETROV"/>
    <property type="match status" value="1"/>
</dbReference>
<gene>
    <name evidence="4" type="ORF">ADUPG1_006056</name>
</gene>
<dbReference type="InterPro" id="IPR036875">
    <property type="entry name" value="Znf_CCHC_sf"/>
</dbReference>
<feature type="compositionally biased region" description="Basic residues" evidence="2">
    <location>
        <begin position="233"/>
        <end position="249"/>
    </location>
</feature>
<feature type="compositionally biased region" description="Basic and acidic residues" evidence="2">
    <location>
        <begin position="195"/>
        <end position="223"/>
    </location>
</feature>
<dbReference type="SUPFAM" id="SSF57756">
    <property type="entry name" value="Retrovirus zinc finger-like domains"/>
    <property type="match status" value="1"/>
</dbReference>
<evidence type="ECO:0000256" key="2">
    <source>
        <dbReference type="SAM" id="MobiDB-lite"/>
    </source>
</evidence>
<organism evidence="4 5">
    <name type="scientific">Aduncisulcus paluster</name>
    <dbReference type="NCBI Taxonomy" id="2918883"/>
    <lineage>
        <taxon>Eukaryota</taxon>
        <taxon>Metamonada</taxon>
        <taxon>Carpediemonas-like organisms</taxon>
        <taxon>Aduncisulcus</taxon>
    </lineage>
</organism>
<keyword evidence="5" id="KW-1185">Reference proteome</keyword>
<dbReference type="InterPro" id="IPR021109">
    <property type="entry name" value="Peptidase_aspartic_dom_sf"/>
</dbReference>
<dbReference type="InterPro" id="IPR001995">
    <property type="entry name" value="Peptidase_A2_cat"/>
</dbReference>
<name>A0ABQ5KGL2_9EUKA</name>
<protein>
    <recommendedName>
        <fullName evidence="3">Peptidase A2 domain-containing protein</fullName>
    </recommendedName>
</protein>
<feature type="region of interest" description="Disordered" evidence="2">
    <location>
        <begin position="195"/>
        <end position="261"/>
    </location>
</feature>
<comment type="caution">
    <text evidence="4">The sequence shown here is derived from an EMBL/GenBank/DDBJ whole genome shotgun (WGS) entry which is preliminary data.</text>
</comment>
<evidence type="ECO:0000256" key="1">
    <source>
        <dbReference type="ARBA" id="ARBA00022801"/>
    </source>
</evidence>
<evidence type="ECO:0000313" key="4">
    <source>
        <dbReference type="EMBL" id="GKT31673.1"/>
    </source>
</evidence>
<accession>A0ABQ5KGL2</accession>
<dbReference type="CDD" id="cd00303">
    <property type="entry name" value="retropepsin_like"/>
    <property type="match status" value="1"/>
</dbReference>
<dbReference type="Gene3D" id="2.40.70.10">
    <property type="entry name" value="Acid Proteases"/>
    <property type="match status" value="1"/>
</dbReference>
<evidence type="ECO:0000313" key="5">
    <source>
        <dbReference type="Proteomes" id="UP001057375"/>
    </source>
</evidence>
<reference evidence="4" key="1">
    <citation type="submission" date="2022-03" db="EMBL/GenBank/DDBJ databases">
        <title>Draft genome sequence of Aduncisulcus paluster, a free-living microaerophilic Fornicata.</title>
        <authorList>
            <person name="Yuyama I."/>
            <person name="Kume K."/>
            <person name="Tamura T."/>
            <person name="Inagaki Y."/>
            <person name="Hashimoto T."/>
        </authorList>
    </citation>
    <scope>NUCLEOTIDE SEQUENCE</scope>
    <source>
        <strain evidence="4">NY0171</strain>
    </source>
</reference>
<sequence>MPKNGKIVKIGVAKLKEKEIPAPYLESLDSENWETFLREIEHYNALGGCRTWPFLCSSKALRLISIIADITDFTCRKNRVLAKKMVSQVYRGASPQNLSDALKRTRMEHTLSMKALSDYISEFDTSRSLDPDALEGKSFVNLFIGGLFPSRLRVRVRTVIGPDSEDVDEAIRQSLIHGSDLVRCVEEGRVVLKQLDIKDPPKDPKPSQPGRDSKPHFKGKPEPSKGAFGGKMRNFHTKFKPNASRKHISAGKPQDNPSGRKPKFVKGVFCKSCDAEGHYIYNCPTRSKTDSKYLFNINETGNPFKTAFISNSPDKEHKVSYLLDTGASQSVITSKAVSCCDLPSKSTPVKEVFLANGSSIPVLGSVQLNIRLLGPDGASISFPDECLIIKEVSDKAPNLLIGKEKIVSHSCSL</sequence>
<dbReference type="Proteomes" id="UP001057375">
    <property type="component" value="Unassembled WGS sequence"/>
</dbReference>
<keyword evidence="1" id="KW-0378">Hydrolase</keyword>
<feature type="domain" description="Peptidase A2" evidence="3">
    <location>
        <begin position="319"/>
        <end position="405"/>
    </location>
</feature>
<proteinExistence type="predicted"/>
<evidence type="ECO:0000259" key="3">
    <source>
        <dbReference type="PROSITE" id="PS50175"/>
    </source>
</evidence>